<comment type="similarity">
    <text evidence="2 4">Belongs to the AB hydrolase superfamily. Lipase family.</text>
</comment>
<dbReference type="PANTHER" id="PTHR11610:SF174">
    <property type="entry name" value="MIP30168P"/>
    <property type="match status" value="1"/>
</dbReference>
<feature type="domain" description="Lipase" evidence="5">
    <location>
        <begin position="43"/>
        <end position="273"/>
    </location>
</feature>
<organism evidence="6 7">
    <name type="scientific">Rhodnius prolixus</name>
    <name type="common">Triatomid bug</name>
    <dbReference type="NCBI Taxonomy" id="13249"/>
    <lineage>
        <taxon>Eukaryota</taxon>
        <taxon>Metazoa</taxon>
        <taxon>Ecdysozoa</taxon>
        <taxon>Arthropoda</taxon>
        <taxon>Hexapoda</taxon>
        <taxon>Insecta</taxon>
        <taxon>Pterygota</taxon>
        <taxon>Neoptera</taxon>
        <taxon>Paraneoptera</taxon>
        <taxon>Hemiptera</taxon>
        <taxon>Heteroptera</taxon>
        <taxon>Panheteroptera</taxon>
        <taxon>Cimicomorpha</taxon>
        <taxon>Reduviidae</taxon>
        <taxon>Triatominae</taxon>
        <taxon>Rhodnius</taxon>
    </lineage>
</organism>
<dbReference type="STRING" id="13249.T1HJV2"/>
<dbReference type="AlphaFoldDB" id="T1HJV2"/>
<dbReference type="Proteomes" id="UP000015103">
    <property type="component" value="Unassembled WGS sequence"/>
</dbReference>
<dbReference type="InterPro" id="IPR029058">
    <property type="entry name" value="AB_hydrolase_fold"/>
</dbReference>
<dbReference type="Gene3D" id="3.40.50.1820">
    <property type="entry name" value="alpha/beta hydrolase"/>
    <property type="match status" value="1"/>
</dbReference>
<dbReference type="PANTHER" id="PTHR11610">
    <property type="entry name" value="LIPASE"/>
    <property type="match status" value="1"/>
</dbReference>
<evidence type="ECO:0000256" key="3">
    <source>
        <dbReference type="ARBA" id="ARBA00022525"/>
    </source>
</evidence>
<dbReference type="VEuPathDB" id="VectorBase:RPRC004324"/>
<evidence type="ECO:0000259" key="5">
    <source>
        <dbReference type="Pfam" id="PF00151"/>
    </source>
</evidence>
<reference evidence="6" key="1">
    <citation type="submission" date="2015-05" db="UniProtKB">
        <authorList>
            <consortium name="EnsemblMetazoa"/>
        </authorList>
    </citation>
    <scope>IDENTIFICATION</scope>
</reference>
<dbReference type="GO" id="GO:0016042">
    <property type="term" value="P:lipid catabolic process"/>
    <property type="evidence" value="ECO:0007669"/>
    <property type="project" value="TreeGrafter"/>
</dbReference>
<evidence type="ECO:0000313" key="6">
    <source>
        <dbReference type="EnsemblMetazoa" id="RPRC004324-PA"/>
    </source>
</evidence>
<dbReference type="GO" id="GO:0016298">
    <property type="term" value="F:lipase activity"/>
    <property type="evidence" value="ECO:0007669"/>
    <property type="project" value="InterPro"/>
</dbReference>
<evidence type="ECO:0000313" key="7">
    <source>
        <dbReference type="Proteomes" id="UP000015103"/>
    </source>
</evidence>
<comment type="subcellular location">
    <subcellularLocation>
        <location evidence="1">Secreted</location>
    </subcellularLocation>
</comment>
<dbReference type="HOGENOM" id="CLU_840240_0_0_1"/>
<accession>T1HJV2</accession>
<keyword evidence="3" id="KW-0964">Secreted</keyword>
<protein>
    <submittedName>
        <fullName evidence="6">Lipase domain-containing protein</fullName>
    </submittedName>
</protein>
<dbReference type="InterPro" id="IPR000734">
    <property type="entry name" value="TAG_lipase"/>
</dbReference>
<dbReference type="InParanoid" id="T1HJV2"/>
<dbReference type="GO" id="GO:0017171">
    <property type="term" value="F:serine hydrolase activity"/>
    <property type="evidence" value="ECO:0007669"/>
    <property type="project" value="TreeGrafter"/>
</dbReference>
<evidence type="ECO:0000256" key="2">
    <source>
        <dbReference type="ARBA" id="ARBA00010701"/>
    </source>
</evidence>
<dbReference type="EnsemblMetazoa" id="RPRC004324-RA">
    <property type="protein sequence ID" value="RPRC004324-PA"/>
    <property type="gene ID" value="RPRC004324"/>
</dbReference>
<proteinExistence type="inferred from homology"/>
<evidence type="ECO:0000256" key="4">
    <source>
        <dbReference type="RuleBase" id="RU004262"/>
    </source>
</evidence>
<dbReference type="SUPFAM" id="SSF53474">
    <property type="entry name" value="alpha/beta-Hydrolases"/>
    <property type="match status" value="1"/>
</dbReference>
<dbReference type="InterPro" id="IPR013818">
    <property type="entry name" value="Lipase"/>
</dbReference>
<dbReference type="EMBL" id="ACPB03010682">
    <property type="status" value="NOT_ANNOTATED_CDS"/>
    <property type="molecule type" value="Genomic_DNA"/>
</dbReference>
<evidence type="ECO:0000256" key="1">
    <source>
        <dbReference type="ARBA" id="ARBA00004613"/>
    </source>
</evidence>
<keyword evidence="7" id="KW-1185">Reference proteome</keyword>
<name>T1HJV2_RHOPR</name>
<sequence>MIEAVSSYRVFLVIFTSLNSIYLVESDKKLQCPPASNFIDNYTQFFICKRSIGKDQPVIYAVQTENLETSMITSSPLIVVIGDMFDTTTPLNDPIVKAYLFRGSDNIVYVQHLLTFQKIYCPFSYTQIIAQTLNDFLLKIYSINSKVTPNNTHLIGLGMGAVIAGQAALDIPHVKFNRLTGLDPTLFFSSIPSDPYVYPLRPSLTDFTDVYHTNVGMIGRFDIMGDVDIYFNNDVQMPGCNKSNLCSHKKAAEYYAEAVYSLQGMWGIPCYAEVALHFHLNQNILCKFCSNINDMVLVGEYMSYNLRGAFKVLTNSEPPYTNGKFIKILYI</sequence>
<dbReference type="GO" id="GO:0005615">
    <property type="term" value="C:extracellular space"/>
    <property type="evidence" value="ECO:0007669"/>
    <property type="project" value="TreeGrafter"/>
</dbReference>
<dbReference type="Pfam" id="PF00151">
    <property type="entry name" value="Lipase"/>
    <property type="match status" value="1"/>
</dbReference>